<proteinExistence type="predicted"/>
<dbReference type="SUPFAM" id="SSF101874">
    <property type="entry name" value="YceI-like"/>
    <property type="match status" value="1"/>
</dbReference>
<reference evidence="3 4" key="1">
    <citation type="submission" date="2024-04" db="EMBL/GenBank/DDBJ databases">
        <title>WGS of bacteria from Torrens River.</title>
        <authorList>
            <person name="Wyrsch E.R."/>
            <person name="Drigo B."/>
        </authorList>
    </citation>
    <scope>NUCLEOTIDE SEQUENCE [LARGE SCALE GENOMIC DNA]</scope>
    <source>
        <strain evidence="3 4">TWI391</strain>
    </source>
</reference>
<dbReference type="Gene3D" id="2.40.128.110">
    <property type="entry name" value="Lipid/polyisoprenoid-binding, YceI-like"/>
    <property type="match status" value="1"/>
</dbReference>
<dbReference type="InterPro" id="IPR007372">
    <property type="entry name" value="Lipid/polyisoprenoid-bd_YceI"/>
</dbReference>
<evidence type="ECO:0000259" key="2">
    <source>
        <dbReference type="SMART" id="SM00867"/>
    </source>
</evidence>
<evidence type="ECO:0000313" key="3">
    <source>
        <dbReference type="EMBL" id="MEN5376130.1"/>
    </source>
</evidence>
<evidence type="ECO:0000313" key="4">
    <source>
        <dbReference type="Proteomes" id="UP001409291"/>
    </source>
</evidence>
<gene>
    <name evidence="3" type="ORF">ABE541_02540</name>
</gene>
<dbReference type="RefSeq" id="WP_183915049.1">
    <property type="nucleotide sequence ID" value="NZ_JBDJLH010000005.1"/>
</dbReference>
<dbReference type="PROSITE" id="PS51257">
    <property type="entry name" value="PROKAR_LIPOPROTEIN"/>
    <property type="match status" value="1"/>
</dbReference>
<dbReference type="Pfam" id="PF04264">
    <property type="entry name" value="YceI"/>
    <property type="match status" value="1"/>
</dbReference>
<dbReference type="Proteomes" id="UP001409291">
    <property type="component" value="Unassembled WGS sequence"/>
</dbReference>
<protein>
    <submittedName>
        <fullName evidence="3">YceI family protein</fullName>
    </submittedName>
</protein>
<dbReference type="SMART" id="SM00867">
    <property type="entry name" value="YceI"/>
    <property type="match status" value="1"/>
</dbReference>
<dbReference type="PANTHER" id="PTHR34406:SF1">
    <property type="entry name" value="PROTEIN YCEI"/>
    <property type="match status" value="1"/>
</dbReference>
<feature type="domain" description="Lipid/polyisoprenoid-binding YceI-like" evidence="2">
    <location>
        <begin position="45"/>
        <end position="210"/>
    </location>
</feature>
<feature type="chain" id="PRO_5045453099" evidence="1">
    <location>
        <begin position="20"/>
        <end position="211"/>
    </location>
</feature>
<dbReference type="InterPro" id="IPR036761">
    <property type="entry name" value="TTHA0802/YceI-like_sf"/>
</dbReference>
<organism evidence="3 4">
    <name type="scientific">Sphingobacterium kitahiroshimense</name>
    <dbReference type="NCBI Taxonomy" id="470446"/>
    <lineage>
        <taxon>Bacteria</taxon>
        <taxon>Pseudomonadati</taxon>
        <taxon>Bacteroidota</taxon>
        <taxon>Sphingobacteriia</taxon>
        <taxon>Sphingobacteriales</taxon>
        <taxon>Sphingobacteriaceae</taxon>
        <taxon>Sphingobacterium</taxon>
    </lineage>
</organism>
<evidence type="ECO:0000256" key="1">
    <source>
        <dbReference type="SAM" id="SignalP"/>
    </source>
</evidence>
<accession>A0ABV0BMW6</accession>
<dbReference type="EMBL" id="JBDJNQ010000001">
    <property type="protein sequence ID" value="MEN5376130.1"/>
    <property type="molecule type" value="Genomic_DNA"/>
</dbReference>
<sequence length="211" mass="22201">MKKLLVLPAIAAVIMSSCAGNPEGKKAEVQDSVATEQIATPAGEVFNVDATQSKVVWTGTKVTGAHTGTIAIKSGSLNVNNGVLTGGTFTLDLNTISSTDLEGEYKEKLDGHLKAADFFDVAKFPEATFVVTKAEAGATAQDVKISGNLTIKGITKNISFDAKVIESNATTIKTEADFNIVRADWGVSYEGKKDDLISAEINFKVSLVATK</sequence>
<name>A0ABV0BMW6_9SPHI</name>
<dbReference type="PANTHER" id="PTHR34406">
    <property type="entry name" value="PROTEIN YCEI"/>
    <property type="match status" value="1"/>
</dbReference>
<keyword evidence="4" id="KW-1185">Reference proteome</keyword>
<feature type="signal peptide" evidence="1">
    <location>
        <begin position="1"/>
        <end position="19"/>
    </location>
</feature>
<comment type="caution">
    <text evidence="3">The sequence shown here is derived from an EMBL/GenBank/DDBJ whole genome shotgun (WGS) entry which is preliminary data.</text>
</comment>
<keyword evidence="1" id="KW-0732">Signal</keyword>